<protein>
    <submittedName>
        <fullName evidence="1">Uncharacterized protein</fullName>
    </submittedName>
</protein>
<dbReference type="EMBL" id="BK015660">
    <property type="protein sequence ID" value="DAE18679.1"/>
    <property type="molecule type" value="Genomic_DNA"/>
</dbReference>
<sequence length="30" mass="3478">MHSPHFRGLFLSIGKRSGCVLFYSFRTVHP</sequence>
<reference evidence="1" key="1">
    <citation type="journal article" date="2021" name="Proc. Natl. Acad. Sci. U.S.A.">
        <title>A Catalog of Tens of Thousands of Viruses from Human Metagenomes Reveals Hidden Associations with Chronic Diseases.</title>
        <authorList>
            <person name="Tisza M.J."/>
            <person name="Buck C.B."/>
        </authorList>
    </citation>
    <scope>NUCLEOTIDE SEQUENCE</scope>
    <source>
        <strain evidence="1">CtLgc23</strain>
    </source>
</reference>
<proteinExistence type="predicted"/>
<name>A0A8S5QHD1_9CAUD</name>
<evidence type="ECO:0000313" key="1">
    <source>
        <dbReference type="EMBL" id="DAE18679.1"/>
    </source>
</evidence>
<accession>A0A8S5QHD1</accession>
<organism evidence="1">
    <name type="scientific">Siphoviridae sp. ctLgc23</name>
    <dbReference type="NCBI Taxonomy" id="2825455"/>
    <lineage>
        <taxon>Viruses</taxon>
        <taxon>Duplodnaviria</taxon>
        <taxon>Heunggongvirae</taxon>
        <taxon>Uroviricota</taxon>
        <taxon>Caudoviricetes</taxon>
    </lineage>
</organism>